<gene>
    <name evidence="1" type="ordered locus">CTC_02126</name>
</gene>
<dbReference type="EMBL" id="AE015927">
    <property type="protein sequence ID" value="AAO36622.1"/>
    <property type="molecule type" value="Genomic_DNA"/>
</dbReference>
<dbReference type="AlphaFoldDB" id="Q892H3"/>
<name>Q892H3_CLOTE</name>
<proteinExistence type="predicted"/>
<reference evidence="1 2" key="1">
    <citation type="journal article" date="2003" name="Proc. Natl. Acad. Sci. U.S.A.">
        <title>The genome sequence of Clostridium tetani, the causative agent of tetanus disease.</title>
        <authorList>
            <person name="Brueggemann H."/>
            <person name="Baumer S."/>
            <person name="Fricke W.F."/>
            <person name="Wiezer A."/>
            <person name="Liesegang H."/>
            <person name="Decker I."/>
            <person name="Herzberg C."/>
            <person name="Martinez-Arias R."/>
            <person name="Merkl R."/>
            <person name="Henne A."/>
            <person name="Gottschalk G."/>
        </authorList>
    </citation>
    <scope>NUCLEOTIDE SEQUENCE [LARGE SCALE GENOMIC DNA]</scope>
    <source>
        <strain evidence="2">Massachusetts / E88</strain>
    </source>
</reference>
<accession>Q892H3</accession>
<dbReference type="STRING" id="212717.CTC_02126"/>
<dbReference type="HOGENOM" id="CLU_136731_1_0_9"/>
<dbReference type="KEGG" id="ctc:CTC_02126"/>
<sequence>MNLLCFGSKVIQLIDMLDIKETINDLLKDTGIKTVDNGYKEGFKRPCFFVQILPIGGTDLLKGSILENSYMIEINYFSKSQKQIDNLKMAEILKKKVFPYINIKDRKLVPRNVRNEDIDGVLSFRFNLSWLDALPRKENTTKATKLKLEME</sequence>
<keyword evidence="2" id="KW-1185">Reference proteome</keyword>
<dbReference type="Proteomes" id="UP000001412">
    <property type="component" value="Chromosome"/>
</dbReference>
<protein>
    <submittedName>
        <fullName evidence="1">Conserved protein</fullName>
    </submittedName>
</protein>
<dbReference type="Pfam" id="PF20765">
    <property type="entry name" value="Phage_tail_terminator_8"/>
    <property type="match status" value="1"/>
</dbReference>
<evidence type="ECO:0000313" key="2">
    <source>
        <dbReference type="Proteomes" id="UP000001412"/>
    </source>
</evidence>
<dbReference type="InterPro" id="IPR049254">
    <property type="entry name" value="Phage_tail_terminator"/>
</dbReference>
<organism evidence="1 2">
    <name type="scientific">Clostridium tetani (strain Massachusetts / E88)</name>
    <dbReference type="NCBI Taxonomy" id="212717"/>
    <lineage>
        <taxon>Bacteria</taxon>
        <taxon>Bacillati</taxon>
        <taxon>Bacillota</taxon>
        <taxon>Clostridia</taxon>
        <taxon>Eubacteriales</taxon>
        <taxon>Clostridiaceae</taxon>
        <taxon>Clostridium</taxon>
    </lineage>
</organism>
<evidence type="ECO:0000313" key="1">
    <source>
        <dbReference type="EMBL" id="AAO36622.1"/>
    </source>
</evidence>